<organism evidence="8 11">
    <name type="scientific">Moraxella catarrhalis</name>
    <name type="common">Branhamella catarrhalis</name>
    <dbReference type="NCBI Taxonomy" id="480"/>
    <lineage>
        <taxon>Bacteria</taxon>
        <taxon>Pseudomonadati</taxon>
        <taxon>Pseudomonadota</taxon>
        <taxon>Gammaproteobacteria</taxon>
        <taxon>Moraxellales</taxon>
        <taxon>Moraxellaceae</taxon>
        <taxon>Moraxella</taxon>
    </lineage>
</organism>
<keyword evidence="2 6" id="KW-0813">Transport</keyword>
<dbReference type="GO" id="GO:0015038">
    <property type="term" value="F:glutathione disulfide oxidoreductase activity"/>
    <property type="evidence" value="ECO:0007669"/>
    <property type="project" value="UniProtKB-UniRule"/>
</dbReference>
<dbReference type="Proteomes" id="UP000280228">
    <property type="component" value="Chromosome"/>
</dbReference>
<dbReference type="EMBL" id="CP034662">
    <property type="protein sequence ID" value="AZQ92252.1"/>
    <property type="molecule type" value="Genomic_DNA"/>
</dbReference>
<feature type="domain" description="Glutaredoxin" evidence="7">
    <location>
        <begin position="4"/>
        <end position="65"/>
    </location>
</feature>
<dbReference type="PRINTS" id="PR00160">
    <property type="entry name" value="GLUTAREDOXIN"/>
</dbReference>
<dbReference type="PROSITE" id="PS51354">
    <property type="entry name" value="GLUTAREDOXIN_2"/>
    <property type="match status" value="1"/>
</dbReference>
<dbReference type="Proteomes" id="UP000268436">
    <property type="component" value="Unassembled WGS sequence"/>
</dbReference>
<dbReference type="GeneID" id="66585309"/>
<keyword evidence="6" id="KW-0963">Cytoplasm</keyword>
<dbReference type="EMBL" id="RYER01000005">
    <property type="protein sequence ID" value="RUO17401.1"/>
    <property type="molecule type" value="Genomic_DNA"/>
</dbReference>
<evidence type="ECO:0000313" key="11">
    <source>
        <dbReference type="Proteomes" id="UP000280228"/>
    </source>
</evidence>
<dbReference type="InterPro" id="IPR014025">
    <property type="entry name" value="Glutaredoxin_subgr"/>
</dbReference>
<dbReference type="PROSITE" id="PS00195">
    <property type="entry name" value="GLUTAREDOXIN_1"/>
    <property type="match status" value="1"/>
</dbReference>
<evidence type="ECO:0000313" key="8">
    <source>
        <dbReference type="EMBL" id="AZQ92252.1"/>
    </source>
</evidence>
<keyword evidence="5 6" id="KW-0676">Redox-active center</keyword>
<dbReference type="InterPro" id="IPR002109">
    <property type="entry name" value="Glutaredoxin"/>
</dbReference>
<evidence type="ECO:0000256" key="4">
    <source>
        <dbReference type="ARBA" id="ARBA00023157"/>
    </source>
</evidence>
<keyword evidence="3 6" id="KW-0249">Electron transport</keyword>
<reference evidence="10 11" key="1">
    <citation type="submission" date="2018-12" db="EMBL/GenBank/DDBJ databases">
        <title>Persistence of Moraxella catarrhalis in Chronic Obstructive Pulmonary Disease and Regulation of the Hag/MID Adhesin.</title>
        <authorList>
            <person name="Murphy T."/>
            <person name="Zhao X."/>
            <person name="Vyas G."/>
            <person name="Aluvathingal J."/>
            <person name="Nadendla S."/>
            <person name="Tallon L."/>
            <person name="Tettelin H."/>
        </authorList>
    </citation>
    <scope>NUCLEOTIDE SEQUENCE [LARGE SCALE GENOMIC DNA]</scope>
    <source>
        <strain evidence="9 10">173P27B1</strain>
        <strain evidence="8 11">46P58B1</strain>
    </source>
</reference>
<dbReference type="RefSeq" id="WP_003660255.1">
    <property type="nucleotide sequence ID" value="NZ_CP007669.1"/>
</dbReference>
<keyword evidence="4" id="KW-1015">Disulfide bond</keyword>
<evidence type="ECO:0000256" key="3">
    <source>
        <dbReference type="ARBA" id="ARBA00022982"/>
    </source>
</evidence>
<evidence type="ECO:0000256" key="6">
    <source>
        <dbReference type="RuleBase" id="RU364065"/>
    </source>
</evidence>
<dbReference type="Pfam" id="PF00462">
    <property type="entry name" value="Glutaredoxin"/>
    <property type="match status" value="1"/>
</dbReference>
<dbReference type="PANTHER" id="PTHR46679">
    <property type="match status" value="1"/>
</dbReference>
<dbReference type="CDD" id="cd03418">
    <property type="entry name" value="GRX_GRXb_1_3_like"/>
    <property type="match status" value="1"/>
</dbReference>
<evidence type="ECO:0000256" key="1">
    <source>
        <dbReference type="ARBA" id="ARBA00007787"/>
    </source>
</evidence>
<dbReference type="KEGG" id="mcs:DR90_653"/>
<comment type="similarity">
    <text evidence="1 6">Belongs to the glutaredoxin family.</text>
</comment>
<evidence type="ECO:0000259" key="7">
    <source>
        <dbReference type="Pfam" id="PF00462"/>
    </source>
</evidence>
<dbReference type="Gene3D" id="3.40.30.10">
    <property type="entry name" value="Glutaredoxin"/>
    <property type="match status" value="1"/>
</dbReference>
<evidence type="ECO:0000313" key="9">
    <source>
        <dbReference type="EMBL" id="RUO17401.1"/>
    </source>
</evidence>
<proteinExistence type="inferred from homology"/>
<evidence type="ECO:0000256" key="2">
    <source>
        <dbReference type="ARBA" id="ARBA00022448"/>
    </source>
</evidence>
<sequence>MQKVTIYTTPTCPYCLAAKQLLNNKSVAYDEISMYDINAEDREALSAKTNGYRTVPQIFIGDNFIGGFDQLNKLNADGKLDELLAQSFSHF</sequence>
<keyword evidence="10" id="KW-1185">Reference proteome</keyword>
<evidence type="ECO:0000313" key="10">
    <source>
        <dbReference type="Proteomes" id="UP000268436"/>
    </source>
</evidence>
<protein>
    <recommendedName>
        <fullName evidence="6">Glutaredoxin</fullName>
    </recommendedName>
</protein>
<dbReference type="GO" id="GO:0015035">
    <property type="term" value="F:protein-disulfide reductase activity"/>
    <property type="evidence" value="ECO:0007669"/>
    <property type="project" value="TreeGrafter"/>
</dbReference>
<dbReference type="NCBIfam" id="TIGR02181">
    <property type="entry name" value="GRX_bact"/>
    <property type="match status" value="1"/>
</dbReference>
<comment type="function">
    <text evidence="6">Has a glutathione-disulfide oxidoreductase activity in the presence of NADPH and glutathione reductase. Reduces low molecular weight disulfides and proteins.</text>
</comment>
<dbReference type="InterPro" id="IPR011900">
    <property type="entry name" value="GRX_bact"/>
</dbReference>
<dbReference type="InterPro" id="IPR036249">
    <property type="entry name" value="Thioredoxin-like_sf"/>
</dbReference>
<accession>A0A3A9PZ24</accession>
<evidence type="ECO:0000256" key="5">
    <source>
        <dbReference type="ARBA" id="ARBA00023284"/>
    </source>
</evidence>
<dbReference type="GO" id="GO:0045454">
    <property type="term" value="P:cell redox homeostasis"/>
    <property type="evidence" value="ECO:0007669"/>
    <property type="project" value="InterPro"/>
</dbReference>
<dbReference type="InterPro" id="IPR011767">
    <property type="entry name" value="GLR_AS"/>
</dbReference>
<dbReference type="PANTHER" id="PTHR46679:SF1">
    <property type="entry name" value="GLUTAREDOXIN-2, MITOCHONDRIAL"/>
    <property type="match status" value="1"/>
</dbReference>
<gene>
    <name evidence="8" type="primary">grxC</name>
    <name evidence="8" type="ORF">EJK53_1392</name>
    <name evidence="9" type="ORF">EJK54_2073</name>
</gene>
<dbReference type="AlphaFoldDB" id="A0A3A9PZ24"/>
<name>A0A3A9PZ24_MORCA</name>
<dbReference type="SUPFAM" id="SSF52833">
    <property type="entry name" value="Thioredoxin-like"/>
    <property type="match status" value="1"/>
</dbReference>